<keyword evidence="2" id="KW-1185">Reference proteome</keyword>
<evidence type="ECO:0000313" key="2">
    <source>
        <dbReference type="Proteomes" id="UP000219331"/>
    </source>
</evidence>
<dbReference type="EMBL" id="OBML01000010">
    <property type="protein sequence ID" value="SOC19943.1"/>
    <property type="molecule type" value="Genomic_DNA"/>
</dbReference>
<sequence>MGMAADGESHTGISFSGEDIRLDGAVYRACIFRGCRMLYQGGPLPVLEGCQFIDCGWNFDGAAANTLLMLGALNQGGLAPLVEATLDAIRNGSVLAQTAEGPARAPGARVIDLGFGRFPIPRLRRQPRRSVTDKHEGEA</sequence>
<dbReference type="AlphaFoldDB" id="A0A285TCY6"/>
<gene>
    <name evidence="1" type="ORF">SAMN05421512_110121</name>
</gene>
<organism evidence="1 2">
    <name type="scientific">Stappia indica</name>
    <dbReference type="NCBI Taxonomy" id="538381"/>
    <lineage>
        <taxon>Bacteria</taxon>
        <taxon>Pseudomonadati</taxon>
        <taxon>Pseudomonadota</taxon>
        <taxon>Alphaproteobacteria</taxon>
        <taxon>Hyphomicrobiales</taxon>
        <taxon>Stappiaceae</taxon>
        <taxon>Stappia</taxon>
    </lineage>
</organism>
<evidence type="ECO:0000313" key="1">
    <source>
        <dbReference type="EMBL" id="SOC19943.1"/>
    </source>
</evidence>
<reference evidence="1 2" key="1">
    <citation type="submission" date="2017-08" db="EMBL/GenBank/DDBJ databases">
        <authorList>
            <person name="de Groot N.N."/>
        </authorList>
    </citation>
    <scope>NUCLEOTIDE SEQUENCE [LARGE SCALE GENOMIC DNA]</scope>
    <source>
        <strain evidence="1 2">USBA 352</strain>
    </source>
</reference>
<dbReference type="Proteomes" id="UP000219331">
    <property type="component" value="Unassembled WGS sequence"/>
</dbReference>
<dbReference type="OrthoDB" id="2623511at2"/>
<name>A0A285TCY6_9HYPH</name>
<protein>
    <submittedName>
        <fullName evidence="1">Uncharacterized protein</fullName>
    </submittedName>
</protein>
<accession>A0A285TCY6</accession>
<dbReference type="STRING" id="538381.GCA_001696535_03934"/>
<proteinExistence type="predicted"/>